<dbReference type="AlphaFoldDB" id="A0A1B6Q733"/>
<dbReference type="Proteomes" id="UP000000768">
    <property type="component" value="Chromosome 3"/>
</dbReference>
<dbReference type="InParanoid" id="A0A1B6Q733"/>
<feature type="region of interest" description="Disordered" evidence="1">
    <location>
        <begin position="1"/>
        <end position="50"/>
    </location>
</feature>
<gene>
    <name evidence="2" type="ORF">SORBI_3003G361000</name>
</gene>
<feature type="compositionally biased region" description="Low complexity" evidence="1">
    <location>
        <begin position="30"/>
        <end position="50"/>
    </location>
</feature>
<feature type="compositionally biased region" description="Low complexity" evidence="1">
    <location>
        <begin position="7"/>
        <end position="17"/>
    </location>
</feature>
<evidence type="ECO:0000313" key="2">
    <source>
        <dbReference type="EMBL" id="KXG33720.1"/>
    </source>
</evidence>
<accession>A0A1B6Q733</accession>
<evidence type="ECO:0000313" key="3">
    <source>
        <dbReference type="Proteomes" id="UP000000768"/>
    </source>
</evidence>
<proteinExistence type="predicted"/>
<dbReference type="Gramene" id="KXG33720">
    <property type="protein sequence ID" value="KXG33720"/>
    <property type="gene ID" value="SORBI_3003G361000"/>
</dbReference>
<reference evidence="3" key="2">
    <citation type="journal article" date="2018" name="Plant J.">
        <title>The Sorghum bicolor reference genome: improved assembly, gene annotations, a transcriptome atlas, and signatures of genome organization.</title>
        <authorList>
            <person name="McCormick R.F."/>
            <person name="Truong S.K."/>
            <person name="Sreedasyam A."/>
            <person name="Jenkins J."/>
            <person name="Shu S."/>
            <person name="Sims D."/>
            <person name="Kennedy M."/>
            <person name="Amirebrahimi M."/>
            <person name="Weers B.D."/>
            <person name="McKinley B."/>
            <person name="Mattison A."/>
            <person name="Morishige D.T."/>
            <person name="Grimwood J."/>
            <person name="Schmutz J."/>
            <person name="Mullet J.E."/>
        </authorList>
    </citation>
    <scope>NUCLEOTIDE SEQUENCE [LARGE SCALE GENOMIC DNA]</scope>
    <source>
        <strain evidence="3">cv. BTx623</strain>
    </source>
</reference>
<protein>
    <submittedName>
        <fullName evidence="2">Uncharacterized protein</fullName>
    </submittedName>
</protein>
<organism evidence="2 3">
    <name type="scientific">Sorghum bicolor</name>
    <name type="common">Sorghum</name>
    <name type="synonym">Sorghum vulgare</name>
    <dbReference type="NCBI Taxonomy" id="4558"/>
    <lineage>
        <taxon>Eukaryota</taxon>
        <taxon>Viridiplantae</taxon>
        <taxon>Streptophyta</taxon>
        <taxon>Embryophyta</taxon>
        <taxon>Tracheophyta</taxon>
        <taxon>Spermatophyta</taxon>
        <taxon>Magnoliopsida</taxon>
        <taxon>Liliopsida</taxon>
        <taxon>Poales</taxon>
        <taxon>Poaceae</taxon>
        <taxon>PACMAD clade</taxon>
        <taxon>Panicoideae</taxon>
        <taxon>Andropogonodae</taxon>
        <taxon>Andropogoneae</taxon>
        <taxon>Sorghinae</taxon>
        <taxon>Sorghum</taxon>
    </lineage>
</organism>
<evidence type="ECO:0000256" key="1">
    <source>
        <dbReference type="SAM" id="MobiDB-lite"/>
    </source>
</evidence>
<name>A0A1B6Q733_SORBI</name>
<sequence>MTTLHLYSPPYSPSSASTKDKHRPAAEPCRSSTRSTTSKSTSTSVRGSCACPPAAAAPAEGVLVPAAADQVAVLVLVPTVDHQAAVAVLVPAAAGQRAAVPVPAVDQEAVALVPAAGQRAAVPVPAVDQEAAAREAPRTMMMMMIACLTCSITTIRLPVPAAALGRLESLPRFLPSPRSCTSRHTRTHCVGCMISMASIIVVFF</sequence>
<keyword evidence="3" id="KW-1185">Reference proteome</keyword>
<reference evidence="2 3" key="1">
    <citation type="journal article" date="2009" name="Nature">
        <title>The Sorghum bicolor genome and the diversification of grasses.</title>
        <authorList>
            <person name="Paterson A.H."/>
            <person name="Bowers J.E."/>
            <person name="Bruggmann R."/>
            <person name="Dubchak I."/>
            <person name="Grimwood J."/>
            <person name="Gundlach H."/>
            <person name="Haberer G."/>
            <person name="Hellsten U."/>
            <person name="Mitros T."/>
            <person name="Poliakov A."/>
            <person name="Schmutz J."/>
            <person name="Spannagl M."/>
            <person name="Tang H."/>
            <person name="Wang X."/>
            <person name="Wicker T."/>
            <person name="Bharti A.K."/>
            <person name="Chapman J."/>
            <person name="Feltus F.A."/>
            <person name="Gowik U."/>
            <person name="Grigoriev I.V."/>
            <person name="Lyons E."/>
            <person name="Maher C.A."/>
            <person name="Martis M."/>
            <person name="Narechania A."/>
            <person name="Otillar R.P."/>
            <person name="Penning B.W."/>
            <person name="Salamov A.A."/>
            <person name="Wang Y."/>
            <person name="Zhang L."/>
            <person name="Carpita N.C."/>
            <person name="Freeling M."/>
            <person name="Gingle A.R."/>
            <person name="Hash C.T."/>
            <person name="Keller B."/>
            <person name="Klein P."/>
            <person name="Kresovich S."/>
            <person name="McCann M.C."/>
            <person name="Ming R."/>
            <person name="Peterson D.G."/>
            <person name="Mehboob-ur-Rahman"/>
            <person name="Ware D."/>
            <person name="Westhoff P."/>
            <person name="Mayer K.F."/>
            <person name="Messing J."/>
            <person name="Rokhsar D.S."/>
        </authorList>
    </citation>
    <scope>NUCLEOTIDE SEQUENCE [LARGE SCALE GENOMIC DNA]</scope>
    <source>
        <strain evidence="3">cv. BTx623</strain>
    </source>
</reference>
<dbReference type="EMBL" id="CM000762">
    <property type="protein sequence ID" value="KXG33720.1"/>
    <property type="molecule type" value="Genomic_DNA"/>
</dbReference>